<keyword evidence="1" id="KW-1133">Transmembrane helix</keyword>
<organism evidence="2 3">
    <name type="scientific">Kluyvera genomosp. 3</name>
    <dbReference type="NCBI Taxonomy" id="2774055"/>
    <lineage>
        <taxon>Bacteria</taxon>
        <taxon>Pseudomonadati</taxon>
        <taxon>Pseudomonadota</taxon>
        <taxon>Gammaproteobacteria</taxon>
        <taxon>Enterobacterales</taxon>
        <taxon>Enterobacteriaceae</taxon>
        <taxon>Kluyvera</taxon>
    </lineage>
</organism>
<gene>
    <name evidence="2" type="ORF">CEW81_15235</name>
</gene>
<keyword evidence="1" id="KW-0812">Transmembrane</keyword>
<dbReference type="AlphaFoldDB" id="A0A248KJ82"/>
<keyword evidence="1" id="KW-0472">Membrane</keyword>
<dbReference type="Proteomes" id="UP000197098">
    <property type="component" value="Chromosome"/>
</dbReference>
<protein>
    <submittedName>
        <fullName evidence="2">Uncharacterized protein</fullName>
    </submittedName>
</protein>
<evidence type="ECO:0000256" key="1">
    <source>
        <dbReference type="SAM" id="Phobius"/>
    </source>
</evidence>
<reference evidence="2 3" key="1">
    <citation type="submission" date="2017-06" db="EMBL/GenBank/DDBJ databases">
        <title>Origin of plasmid-mediated fosfomycin resistance gene fosA3.</title>
        <authorList>
            <person name="Ito R."/>
            <person name="Pacey M.P."/>
            <person name="Doi Y."/>
        </authorList>
    </citation>
    <scope>NUCLEOTIDE SEQUENCE [LARGE SCALE GENOMIC DNA]</scope>
    <source>
        <strain evidence="2 3">YDC799</strain>
    </source>
</reference>
<name>A0A248KJ82_9ENTR</name>
<proteinExistence type="predicted"/>
<accession>A0A248KJ82</accession>
<dbReference type="EMBL" id="CP022114">
    <property type="protein sequence ID" value="ASG63654.1"/>
    <property type="molecule type" value="Genomic_DNA"/>
</dbReference>
<feature type="transmembrane region" description="Helical" evidence="1">
    <location>
        <begin position="93"/>
        <end position="113"/>
    </location>
</feature>
<evidence type="ECO:0000313" key="2">
    <source>
        <dbReference type="EMBL" id="ASG63654.1"/>
    </source>
</evidence>
<sequence length="114" mass="12343">MQTATCNLSVSNNVVDFGKLSINRPDTWPRQKLTLTSDSCSQIGMAEMRVLSNGSPKSSDNTLLLNKLTGDSAARVSAWLFIAQMISTISIRLMPILLTSAIATVLQIIVLVFS</sequence>
<evidence type="ECO:0000313" key="3">
    <source>
        <dbReference type="Proteomes" id="UP000197098"/>
    </source>
</evidence>